<sequence>MSTHARQHARPTQQQQQARPQMAQRPARRLPPARRLDYILIPAPLDLSLSSLSTLSEKSPLPSIIVTPSSPTHFGSMGGDFGVEGRENENPGREYEERREYEYAIAFMVQPKPPSVFQRVVGSVKDGVERGVQRVKQAVPIPARWTWRRGGYAPIALPISAPATQTEFTIPTFPPEKRKTNKVLVVLTAVFVLVFCHMLAHFFTRALLPSSIPLSSSNFDLGSTSPVLPSAGYMVPATLPNVEGGVIGGGVKAKADAFLGKMEVKQWLAWMVGGAGRKRGGDA</sequence>
<keyword evidence="2" id="KW-1133">Transmembrane helix</keyword>
<evidence type="ECO:0000313" key="3">
    <source>
        <dbReference type="EMBL" id="TEB29394.1"/>
    </source>
</evidence>
<feature type="transmembrane region" description="Helical" evidence="2">
    <location>
        <begin position="183"/>
        <end position="203"/>
    </location>
</feature>
<accession>A0A4Y7T615</accession>
<proteinExistence type="predicted"/>
<feature type="compositionally biased region" description="Low complexity" evidence="1">
    <location>
        <begin position="10"/>
        <end position="25"/>
    </location>
</feature>
<comment type="caution">
    <text evidence="3">The sequence shown here is derived from an EMBL/GenBank/DDBJ whole genome shotgun (WGS) entry which is preliminary data.</text>
</comment>
<dbReference type="OrthoDB" id="3259878at2759"/>
<dbReference type="AlphaFoldDB" id="A0A4Y7T615"/>
<reference evidence="3 4" key="1">
    <citation type="journal article" date="2019" name="Nat. Ecol. Evol.">
        <title>Megaphylogeny resolves global patterns of mushroom evolution.</title>
        <authorList>
            <person name="Varga T."/>
            <person name="Krizsan K."/>
            <person name="Foldi C."/>
            <person name="Dima B."/>
            <person name="Sanchez-Garcia M."/>
            <person name="Sanchez-Ramirez S."/>
            <person name="Szollosi G.J."/>
            <person name="Szarkandi J.G."/>
            <person name="Papp V."/>
            <person name="Albert L."/>
            <person name="Andreopoulos W."/>
            <person name="Angelini C."/>
            <person name="Antonin V."/>
            <person name="Barry K.W."/>
            <person name="Bougher N.L."/>
            <person name="Buchanan P."/>
            <person name="Buyck B."/>
            <person name="Bense V."/>
            <person name="Catcheside P."/>
            <person name="Chovatia M."/>
            <person name="Cooper J."/>
            <person name="Damon W."/>
            <person name="Desjardin D."/>
            <person name="Finy P."/>
            <person name="Geml J."/>
            <person name="Haridas S."/>
            <person name="Hughes K."/>
            <person name="Justo A."/>
            <person name="Karasinski D."/>
            <person name="Kautmanova I."/>
            <person name="Kiss B."/>
            <person name="Kocsube S."/>
            <person name="Kotiranta H."/>
            <person name="LaButti K.M."/>
            <person name="Lechner B.E."/>
            <person name="Liimatainen K."/>
            <person name="Lipzen A."/>
            <person name="Lukacs Z."/>
            <person name="Mihaltcheva S."/>
            <person name="Morgado L.N."/>
            <person name="Niskanen T."/>
            <person name="Noordeloos M.E."/>
            <person name="Ohm R.A."/>
            <person name="Ortiz-Santana B."/>
            <person name="Ovrebo C."/>
            <person name="Racz N."/>
            <person name="Riley R."/>
            <person name="Savchenko A."/>
            <person name="Shiryaev A."/>
            <person name="Soop K."/>
            <person name="Spirin V."/>
            <person name="Szebenyi C."/>
            <person name="Tomsovsky M."/>
            <person name="Tulloss R.E."/>
            <person name="Uehling J."/>
            <person name="Grigoriev I.V."/>
            <person name="Vagvolgyi C."/>
            <person name="Papp T."/>
            <person name="Martin F.M."/>
            <person name="Miettinen O."/>
            <person name="Hibbett D.S."/>
            <person name="Nagy L.G."/>
        </authorList>
    </citation>
    <scope>NUCLEOTIDE SEQUENCE [LARGE SCALE GENOMIC DNA]</scope>
    <source>
        <strain evidence="3 4">FP101781</strain>
    </source>
</reference>
<keyword evidence="2" id="KW-0812">Transmembrane</keyword>
<keyword evidence="4" id="KW-1185">Reference proteome</keyword>
<dbReference type="EMBL" id="QPFP01000027">
    <property type="protein sequence ID" value="TEB29394.1"/>
    <property type="molecule type" value="Genomic_DNA"/>
</dbReference>
<organism evidence="3 4">
    <name type="scientific">Coprinellus micaceus</name>
    <name type="common">Glistening ink-cap mushroom</name>
    <name type="synonym">Coprinus micaceus</name>
    <dbReference type="NCBI Taxonomy" id="71717"/>
    <lineage>
        <taxon>Eukaryota</taxon>
        <taxon>Fungi</taxon>
        <taxon>Dikarya</taxon>
        <taxon>Basidiomycota</taxon>
        <taxon>Agaricomycotina</taxon>
        <taxon>Agaricomycetes</taxon>
        <taxon>Agaricomycetidae</taxon>
        <taxon>Agaricales</taxon>
        <taxon>Agaricineae</taxon>
        <taxon>Psathyrellaceae</taxon>
        <taxon>Coprinellus</taxon>
    </lineage>
</organism>
<dbReference type="Proteomes" id="UP000298030">
    <property type="component" value="Unassembled WGS sequence"/>
</dbReference>
<feature type="region of interest" description="Disordered" evidence="1">
    <location>
        <begin position="1"/>
        <end position="31"/>
    </location>
</feature>
<gene>
    <name evidence="3" type="ORF">FA13DRAFT_1793087</name>
</gene>
<name>A0A4Y7T615_COPMI</name>
<evidence type="ECO:0000256" key="1">
    <source>
        <dbReference type="SAM" id="MobiDB-lite"/>
    </source>
</evidence>
<keyword evidence="2" id="KW-0472">Membrane</keyword>
<evidence type="ECO:0000313" key="4">
    <source>
        <dbReference type="Proteomes" id="UP000298030"/>
    </source>
</evidence>
<protein>
    <submittedName>
        <fullName evidence="3">Uncharacterized protein</fullName>
    </submittedName>
</protein>
<evidence type="ECO:0000256" key="2">
    <source>
        <dbReference type="SAM" id="Phobius"/>
    </source>
</evidence>